<feature type="compositionally biased region" description="Low complexity" evidence="1">
    <location>
        <begin position="82"/>
        <end position="93"/>
    </location>
</feature>
<evidence type="ECO:0000313" key="3">
    <source>
        <dbReference type="EMBL" id="MFD0911924.1"/>
    </source>
</evidence>
<organism evidence="3 4">
    <name type="scientific">Methylophilus luteus</name>
    <dbReference type="NCBI Taxonomy" id="640108"/>
    <lineage>
        <taxon>Bacteria</taxon>
        <taxon>Pseudomonadati</taxon>
        <taxon>Pseudomonadota</taxon>
        <taxon>Betaproteobacteria</taxon>
        <taxon>Nitrosomonadales</taxon>
        <taxon>Methylophilaceae</taxon>
        <taxon>Methylophilus</taxon>
    </lineage>
</organism>
<gene>
    <name evidence="3" type="ORF">ACFQ1Z_00055</name>
</gene>
<feature type="region of interest" description="Disordered" evidence="1">
    <location>
        <begin position="121"/>
        <end position="140"/>
    </location>
</feature>
<keyword evidence="4" id="KW-1185">Reference proteome</keyword>
<proteinExistence type="predicted"/>
<dbReference type="Proteomes" id="UP001597128">
    <property type="component" value="Unassembled WGS sequence"/>
</dbReference>
<evidence type="ECO:0000256" key="2">
    <source>
        <dbReference type="SAM" id="Phobius"/>
    </source>
</evidence>
<accession>A0ABW3F582</accession>
<keyword evidence="2" id="KW-0472">Membrane</keyword>
<feature type="compositionally biased region" description="Polar residues" evidence="1">
    <location>
        <begin position="51"/>
        <end position="68"/>
    </location>
</feature>
<comment type="caution">
    <text evidence="3">The sequence shown here is derived from an EMBL/GenBank/DDBJ whole genome shotgun (WGS) entry which is preliminary data.</text>
</comment>
<protein>
    <submittedName>
        <fullName evidence="3">Uncharacterized protein</fullName>
    </submittedName>
</protein>
<feature type="transmembrane region" description="Helical" evidence="2">
    <location>
        <begin position="12"/>
        <end position="31"/>
    </location>
</feature>
<keyword evidence="2" id="KW-1133">Transmembrane helix</keyword>
<evidence type="ECO:0000256" key="1">
    <source>
        <dbReference type="SAM" id="MobiDB-lite"/>
    </source>
</evidence>
<sequence>MRLEAAQPQKSRQLLLWASLLLTMALVYWQWSAEDAADETVVADNSLAQPARQQNNMQSAAATVSEPATASAPEHAASNHNTPAAAPETGTPASVTTEAITSVVLPRQTPAKVSHALFTAHEWLPPPPKPQPPPPPKAPPLPYTYVGSLQDVPEGNTVILMQQKKVLMPRLKSQVTAQWRLDREDEQAVYFTYVPLNQTVVLSKARTAAAGLRQAAADTEDNIPLEQ</sequence>
<feature type="region of interest" description="Disordered" evidence="1">
    <location>
        <begin position="51"/>
        <end position="93"/>
    </location>
</feature>
<reference evidence="4" key="1">
    <citation type="journal article" date="2019" name="Int. J. Syst. Evol. Microbiol.">
        <title>The Global Catalogue of Microorganisms (GCM) 10K type strain sequencing project: providing services to taxonomists for standard genome sequencing and annotation.</title>
        <authorList>
            <consortium name="The Broad Institute Genomics Platform"/>
            <consortium name="The Broad Institute Genome Sequencing Center for Infectious Disease"/>
            <person name="Wu L."/>
            <person name="Ma J."/>
        </authorList>
    </citation>
    <scope>NUCLEOTIDE SEQUENCE [LARGE SCALE GENOMIC DNA]</scope>
    <source>
        <strain evidence="4">CCUG 58412</strain>
    </source>
</reference>
<feature type="compositionally biased region" description="Pro residues" evidence="1">
    <location>
        <begin position="124"/>
        <end position="140"/>
    </location>
</feature>
<dbReference type="EMBL" id="JBHTKB010000001">
    <property type="protein sequence ID" value="MFD0911924.1"/>
    <property type="molecule type" value="Genomic_DNA"/>
</dbReference>
<keyword evidence="2" id="KW-0812">Transmembrane</keyword>
<dbReference type="RefSeq" id="WP_379054394.1">
    <property type="nucleotide sequence ID" value="NZ_JBHTKB010000001.1"/>
</dbReference>
<evidence type="ECO:0000313" key="4">
    <source>
        <dbReference type="Proteomes" id="UP001597128"/>
    </source>
</evidence>
<name>A0ABW3F582_9PROT</name>